<reference evidence="1 2" key="1">
    <citation type="journal article" date="2021" name="Commun. Biol.">
        <title>Genomic insights into the host specific adaptation of the Pneumocystis genus.</title>
        <authorList>
            <person name="Cisse O.H."/>
            <person name="Ma L."/>
            <person name="Dekker J.P."/>
            <person name="Khil P.P."/>
            <person name="Youn J.-H."/>
            <person name="Brenchley J.M."/>
            <person name="Blair R."/>
            <person name="Pahar B."/>
            <person name="Chabe M."/>
            <person name="Van Rompay K.K.A."/>
            <person name="Keesler R."/>
            <person name="Sukura A."/>
            <person name="Hirsch V."/>
            <person name="Kutty G."/>
            <person name="Liu Y."/>
            <person name="Peng L."/>
            <person name="Chen J."/>
            <person name="Song J."/>
            <person name="Weissenbacher-Lang C."/>
            <person name="Xu J."/>
            <person name="Upham N.S."/>
            <person name="Stajich J.E."/>
            <person name="Cuomo C.A."/>
            <person name="Cushion M.T."/>
            <person name="Kovacs J.A."/>
        </authorList>
    </citation>
    <scope>NUCLEOTIDE SEQUENCE [LARGE SCALE GENOMIC DNA]</scope>
    <source>
        <strain evidence="1 2">RABM</strain>
    </source>
</reference>
<gene>
    <name evidence="1" type="ORF">PORY_002166</name>
</gene>
<dbReference type="Proteomes" id="UP000768646">
    <property type="component" value="Unassembled WGS sequence"/>
</dbReference>
<evidence type="ECO:0000313" key="1">
    <source>
        <dbReference type="EMBL" id="KAG4304456.1"/>
    </source>
</evidence>
<keyword evidence="2" id="KW-1185">Reference proteome</keyword>
<sequence>MKNKTGLLKRQTGPGGSYHLFAGKDASRAFGKSSLKEEDAIPDYSDLNESELRILDDWVAFFSKKYDIVGRIVEPSKD</sequence>
<dbReference type="EMBL" id="JABTEG010000008">
    <property type="protein sequence ID" value="KAG4304456.1"/>
    <property type="molecule type" value="Genomic_DNA"/>
</dbReference>
<accession>A0ACB7C9R9</accession>
<comment type="caution">
    <text evidence="1">The sequence shown here is derived from an EMBL/GenBank/DDBJ whole genome shotgun (WGS) entry which is preliminary data.</text>
</comment>
<name>A0ACB7C9R9_9ASCO</name>
<evidence type="ECO:0000313" key="2">
    <source>
        <dbReference type="Proteomes" id="UP000768646"/>
    </source>
</evidence>
<organism evidence="1 2">
    <name type="scientific">Pneumocystis oryctolagi</name>
    <dbReference type="NCBI Taxonomy" id="42067"/>
    <lineage>
        <taxon>Eukaryota</taxon>
        <taxon>Fungi</taxon>
        <taxon>Dikarya</taxon>
        <taxon>Ascomycota</taxon>
        <taxon>Taphrinomycotina</taxon>
        <taxon>Pneumocystomycetes</taxon>
        <taxon>Pneumocystaceae</taxon>
        <taxon>Pneumocystis</taxon>
    </lineage>
</organism>
<proteinExistence type="predicted"/>
<protein>
    <submittedName>
        <fullName evidence="1">Uncharacterized protein</fullName>
    </submittedName>
</protein>